<protein>
    <recommendedName>
        <fullName evidence="3">Nuclear transport factor 2 family protein</fullName>
    </recommendedName>
</protein>
<dbReference type="SUPFAM" id="SSF54427">
    <property type="entry name" value="NTF2-like"/>
    <property type="match status" value="1"/>
</dbReference>
<evidence type="ECO:0000313" key="1">
    <source>
        <dbReference type="EMBL" id="EMF53824.1"/>
    </source>
</evidence>
<dbReference type="InterPro" id="IPR032710">
    <property type="entry name" value="NTF2-like_dom_sf"/>
</dbReference>
<accession>M3FNY4</accession>
<reference evidence="2" key="1">
    <citation type="journal article" date="2013" name="Genome Announc.">
        <title>Draft Genome Sequence of Streptomyces bottropensis ATCC 25435, a Bottromycin-Producing Actinomycete.</title>
        <authorList>
            <person name="Zhang H."/>
            <person name="Zhou W."/>
            <person name="Zhuang Y."/>
            <person name="Liang X."/>
            <person name="Liu T."/>
        </authorList>
    </citation>
    <scope>NUCLEOTIDE SEQUENCE [LARGE SCALE GENOMIC DNA]</scope>
    <source>
        <strain evidence="2">ATCC 25435</strain>
    </source>
</reference>
<dbReference type="Proteomes" id="UP000030760">
    <property type="component" value="Unassembled WGS sequence"/>
</dbReference>
<dbReference type="AlphaFoldDB" id="M3FNY4"/>
<organism evidence="1 2">
    <name type="scientific">Streptomyces bottropensis ATCC 25435</name>
    <dbReference type="NCBI Taxonomy" id="1054862"/>
    <lineage>
        <taxon>Bacteria</taxon>
        <taxon>Bacillati</taxon>
        <taxon>Actinomycetota</taxon>
        <taxon>Actinomycetes</taxon>
        <taxon>Kitasatosporales</taxon>
        <taxon>Streptomycetaceae</taxon>
        <taxon>Streptomyces</taxon>
    </lineage>
</organism>
<name>M3FNY4_9ACTN</name>
<gene>
    <name evidence="1" type="ORF">SBD_5368</name>
</gene>
<dbReference type="Gene3D" id="3.10.450.50">
    <property type="match status" value="1"/>
</dbReference>
<proteinExistence type="predicted"/>
<evidence type="ECO:0008006" key="3">
    <source>
        <dbReference type="Google" id="ProtNLM"/>
    </source>
</evidence>
<evidence type="ECO:0000313" key="2">
    <source>
        <dbReference type="Proteomes" id="UP000030760"/>
    </source>
</evidence>
<sequence>MLEYLEEVMEASARFRAAVETGEHNALEDLFTQDIRFYCSPVKFTPFKGKPNVLGLFNVLLRTPGLLGCPRQAFREQVPGLLERYQRRVTRLAGQRGFMAKERAERMPACRDALPS</sequence>
<dbReference type="EMBL" id="KB405089">
    <property type="protein sequence ID" value="EMF53824.1"/>
    <property type="molecule type" value="Genomic_DNA"/>
</dbReference>